<evidence type="ECO:0008006" key="6">
    <source>
        <dbReference type="Google" id="ProtNLM"/>
    </source>
</evidence>
<sequence length="515" mass="53741">MRLSRRALLARAPAAAAAAALAACALDGRPTVVDVRAFGARGDGIADDSQAIQAAAAALRPEGILRFPRGVYRFAQRWPPGGAAIVLSGTTDVTVEFDPGAELYMDNLHPTERTGSSHGVLVRGPVSRVTLRDINIRWADGARRSLGDGIRVEGMPTAGEDPPSGWPGQDTPVDGVVVSGCTVRSSPQTGVVMLGVSDIEVTGLRVTDSGADGLHFNACRNAVVDGFSAVNTGDDGLALVTYFTPQPAFDAPSHTFSFPDLTEWSNTDFRVSNVNVFGCRANGVRLAGAAGVDIRGLDVVAVHSGSAFLVDSAEPGTDVGWNYVATRGVRLGDLTATDCDMGIHLLARPGASGDARFTDFDVHVDDAKIDDCATWAVRAESLTDRHTTGLRIDTCSVTASSTTGGNGGLGIATSRAISFGDMSIRHSEPVVVVDAVDAEELTVDHLSVAITRPDPPDSAAKYVVSLEDSSGDIEELTIGWPAAPRSWIPVRRSAALALPNLTVTPPVATSSVQRP</sequence>
<dbReference type="Proteomes" id="UP000515734">
    <property type="component" value="Chromosome"/>
</dbReference>
<evidence type="ECO:0000259" key="3">
    <source>
        <dbReference type="Pfam" id="PF13229"/>
    </source>
</evidence>
<evidence type="ECO:0000313" key="4">
    <source>
        <dbReference type="EMBL" id="BCI54194.1"/>
    </source>
</evidence>
<protein>
    <recommendedName>
        <fullName evidence="6">Pectate lyase superfamily protein domain-containing protein</fullName>
    </recommendedName>
</protein>
<dbReference type="AlphaFoldDB" id="A0A6S6P6C8"/>
<accession>A0A6S6P6C8</accession>
<organism evidence="4 5">
    <name type="scientific">Mycolicibacterium litorale</name>
    <dbReference type="NCBI Taxonomy" id="758802"/>
    <lineage>
        <taxon>Bacteria</taxon>
        <taxon>Bacillati</taxon>
        <taxon>Actinomycetota</taxon>
        <taxon>Actinomycetes</taxon>
        <taxon>Mycobacteriales</taxon>
        <taxon>Mycobacteriaceae</taxon>
        <taxon>Mycolicibacterium</taxon>
    </lineage>
</organism>
<dbReference type="SMART" id="SM00710">
    <property type="entry name" value="PbH1"/>
    <property type="match status" value="6"/>
</dbReference>
<reference evidence="4 5" key="1">
    <citation type="submission" date="2020-07" db="EMBL/GenBank/DDBJ databases">
        <title>Complete genome sequence of Mycolicibacterium litorale like strain isolated from cardiac implantable electronic device infection.</title>
        <authorList>
            <person name="Fukano H."/>
            <person name="Miyama H."/>
            <person name="Hoshino Y."/>
        </authorList>
    </citation>
    <scope>NUCLEOTIDE SEQUENCE [LARGE SCALE GENOMIC DNA]</scope>
    <source>
        <strain evidence="4 5">NIIDNTM18</strain>
    </source>
</reference>
<dbReference type="Pfam" id="PF12708">
    <property type="entry name" value="Pect-lyase_RHGA_epim"/>
    <property type="match status" value="1"/>
</dbReference>
<feature type="domain" description="Rhamnogalacturonase A/B/Epimerase-like pectate lyase" evidence="2">
    <location>
        <begin position="33"/>
        <end position="76"/>
    </location>
</feature>
<feature type="domain" description="Right handed beta helix" evidence="3">
    <location>
        <begin position="129"/>
        <end position="297"/>
    </location>
</feature>
<dbReference type="InterPro" id="IPR012334">
    <property type="entry name" value="Pectin_lyas_fold"/>
</dbReference>
<evidence type="ECO:0000313" key="5">
    <source>
        <dbReference type="Proteomes" id="UP000515734"/>
    </source>
</evidence>
<gene>
    <name evidence="4" type="ORF">NIIDNTM18_34720</name>
</gene>
<dbReference type="PROSITE" id="PS51318">
    <property type="entry name" value="TAT"/>
    <property type="match status" value="1"/>
</dbReference>
<evidence type="ECO:0000259" key="2">
    <source>
        <dbReference type="Pfam" id="PF12708"/>
    </source>
</evidence>
<dbReference type="Gene3D" id="2.160.20.10">
    <property type="entry name" value="Single-stranded right-handed beta-helix, Pectin lyase-like"/>
    <property type="match status" value="1"/>
</dbReference>
<dbReference type="InterPro" id="IPR006311">
    <property type="entry name" value="TAT_signal"/>
</dbReference>
<name>A0A6S6P6C8_9MYCO</name>
<dbReference type="EMBL" id="AP023287">
    <property type="protein sequence ID" value="BCI54194.1"/>
    <property type="molecule type" value="Genomic_DNA"/>
</dbReference>
<feature type="signal peptide" evidence="1">
    <location>
        <begin position="1"/>
        <end position="22"/>
    </location>
</feature>
<proteinExistence type="predicted"/>
<dbReference type="InterPro" id="IPR039448">
    <property type="entry name" value="Beta_helix"/>
</dbReference>
<dbReference type="InterPro" id="IPR006626">
    <property type="entry name" value="PbH1"/>
</dbReference>
<keyword evidence="1" id="KW-0732">Signal</keyword>
<dbReference type="RefSeq" id="WP_185292127.1">
    <property type="nucleotide sequence ID" value="NZ_AP023287.1"/>
</dbReference>
<dbReference type="InterPro" id="IPR024535">
    <property type="entry name" value="RHGA/B-epi-like_pectate_lyase"/>
</dbReference>
<dbReference type="SUPFAM" id="SSF51126">
    <property type="entry name" value="Pectin lyase-like"/>
    <property type="match status" value="1"/>
</dbReference>
<dbReference type="InterPro" id="IPR011050">
    <property type="entry name" value="Pectin_lyase_fold/virulence"/>
</dbReference>
<evidence type="ECO:0000256" key="1">
    <source>
        <dbReference type="SAM" id="SignalP"/>
    </source>
</evidence>
<dbReference type="Pfam" id="PF13229">
    <property type="entry name" value="Beta_helix"/>
    <property type="match status" value="1"/>
</dbReference>
<feature type="chain" id="PRO_5038753601" description="Pectate lyase superfamily protein domain-containing protein" evidence="1">
    <location>
        <begin position="23"/>
        <end position="515"/>
    </location>
</feature>
<dbReference type="PROSITE" id="PS51257">
    <property type="entry name" value="PROKAR_LIPOPROTEIN"/>
    <property type="match status" value="1"/>
</dbReference>